<dbReference type="EMBL" id="JBEPLJ010000001">
    <property type="protein sequence ID" value="MET3584351.1"/>
    <property type="molecule type" value="Genomic_DNA"/>
</dbReference>
<evidence type="ECO:0000313" key="1">
    <source>
        <dbReference type="EMBL" id="MET3584351.1"/>
    </source>
</evidence>
<protein>
    <submittedName>
        <fullName evidence="1">Uncharacterized protein</fullName>
    </submittedName>
</protein>
<accession>A0ABV2H1F0</accession>
<sequence length="70" mass="7868">MTGPSQLVSSAKPVPVPFSSKSRFNYNEGAGFYPCRSRQRASGHRYRRFEIAAEALRFAIEEFPSSLLRG</sequence>
<comment type="caution">
    <text evidence="1">The sequence shown here is derived from an EMBL/GenBank/DDBJ whole genome shotgun (WGS) entry which is preliminary data.</text>
</comment>
<dbReference type="Proteomes" id="UP001549031">
    <property type="component" value="Unassembled WGS sequence"/>
</dbReference>
<gene>
    <name evidence="1" type="ORF">ABID21_000443</name>
</gene>
<proteinExistence type="predicted"/>
<organism evidence="1 2">
    <name type="scientific">Pseudorhizobium tarimense</name>
    <dbReference type="NCBI Taxonomy" id="1079109"/>
    <lineage>
        <taxon>Bacteria</taxon>
        <taxon>Pseudomonadati</taxon>
        <taxon>Pseudomonadota</taxon>
        <taxon>Alphaproteobacteria</taxon>
        <taxon>Hyphomicrobiales</taxon>
        <taxon>Rhizobiaceae</taxon>
        <taxon>Rhizobium/Agrobacterium group</taxon>
        <taxon>Pseudorhizobium</taxon>
    </lineage>
</organism>
<keyword evidence="2" id="KW-1185">Reference proteome</keyword>
<reference evidence="1 2" key="1">
    <citation type="submission" date="2024-06" db="EMBL/GenBank/DDBJ databases">
        <title>Genomic Encyclopedia of Type Strains, Phase IV (KMG-IV): sequencing the most valuable type-strain genomes for metagenomic binning, comparative biology and taxonomic classification.</title>
        <authorList>
            <person name="Goeker M."/>
        </authorList>
    </citation>
    <scope>NUCLEOTIDE SEQUENCE [LARGE SCALE GENOMIC DNA]</scope>
    <source>
        <strain evidence="1 2">DSM 105042</strain>
    </source>
</reference>
<evidence type="ECO:0000313" key="2">
    <source>
        <dbReference type="Proteomes" id="UP001549031"/>
    </source>
</evidence>
<name>A0ABV2H1F0_9HYPH</name>